<dbReference type="Pfam" id="PF18517">
    <property type="entry name" value="LZ3wCH"/>
    <property type="match status" value="1"/>
</dbReference>
<evidence type="ECO:0000259" key="7">
    <source>
        <dbReference type="Pfam" id="PF03962"/>
    </source>
</evidence>
<feature type="domain" description="Mnd1 HTH" evidence="7">
    <location>
        <begin position="16"/>
        <end position="75"/>
    </location>
</feature>
<evidence type="ECO:0000256" key="4">
    <source>
        <dbReference type="ARBA" id="ARBA00023242"/>
    </source>
</evidence>
<dbReference type="Pfam" id="PF03962">
    <property type="entry name" value="Mnd1"/>
    <property type="match status" value="1"/>
</dbReference>
<dbReference type="STRING" id="6211.A0A068Y8Q9"/>
<evidence type="ECO:0000256" key="6">
    <source>
        <dbReference type="SAM" id="Coils"/>
    </source>
</evidence>
<evidence type="ECO:0000256" key="3">
    <source>
        <dbReference type="ARBA" id="ARBA00023054"/>
    </source>
</evidence>
<protein>
    <recommendedName>
        <fullName evidence="5">Meiotic nuclear division protein 1 homolog</fullName>
    </recommendedName>
</protein>
<dbReference type="EMBL" id="LN902841">
    <property type="protein sequence ID" value="CDS40903.1"/>
    <property type="molecule type" value="Genomic_DNA"/>
</dbReference>
<dbReference type="AlphaFoldDB" id="A0A068Y8Q9"/>
<feature type="coiled-coil region" evidence="6">
    <location>
        <begin position="79"/>
        <end position="106"/>
    </location>
</feature>
<reference evidence="9" key="1">
    <citation type="journal article" date="2013" name="Nature">
        <title>The genomes of four tapeworm species reveal adaptations to parasitism.</title>
        <authorList>
            <person name="Tsai I.J."/>
            <person name="Zarowiecki M."/>
            <person name="Holroyd N."/>
            <person name="Garciarrubio A."/>
            <person name="Sanchez-Flores A."/>
            <person name="Brooks K.L."/>
            <person name="Tracey A."/>
            <person name="Bobes R.J."/>
            <person name="Fragoso G."/>
            <person name="Sciutto E."/>
            <person name="Aslett M."/>
            <person name="Beasley H."/>
            <person name="Bennett H.M."/>
            <person name="Cai J."/>
            <person name="Camicia F."/>
            <person name="Clark R."/>
            <person name="Cucher M."/>
            <person name="De Silva N."/>
            <person name="Day T.A."/>
            <person name="Deplazes P."/>
            <person name="Estrada K."/>
            <person name="Fernandez C."/>
            <person name="Holland P.W."/>
            <person name="Hou J."/>
            <person name="Hu S."/>
            <person name="Huckvale T."/>
            <person name="Hung S.S."/>
            <person name="Kamenetzky L."/>
            <person name="Keane J.A."/>
            <person name="Kiss F."/>
            <person name="Koziol U."/>
            <person name="Lambert O."/>
            <person name="Liu K."/>
            <person name="Luo X."/>
            <person name="Luo Y."/>
            <person name="Macchiaroli N."/>
            <person name="Nichol S."/>
            <person name="Paps J."/>
            <person name="Parkinson J."/>
            <person name="Pouchkina-Stantcheva N."/>
            <person name="Riddiford N."/>
            <person name="Rosenzvit M."/>
            <person name="Salinas G."/>
            <person name="Wasmuth J.D."/>
            <person name="Zamanian M."/>
            <person name="Zheng Y."/>
            <person name="Cai X."/>
            <person name="Soberon X."/>
            <person name="Olson P.D."/>
            <person name="Laclette J.P."/>
            <person name="Brehm K."/>
            <person name="Berriman M."/>
            <person name="Garciarrubio A."/>
            <person name="Bobes R.J."/>
            <person name="Fragoso G."/>
            <person name="Sanchez-Flores A."/>
            <person name="Estrada K."/>
            <person name="Cevallos M.A."/>
            <person name="Morett E."/>
            <person name="Gonzalez V."/>
            <person name="Portillo T."/>
            <person name="Ochoa-Leyva A."/>
            <person name="Jose M.V."/>
            <person name="Sciutto E."/>
            <person name="Landa A."/>
            <person name="Jimenez L."/>
            <person name="Valdes V."/>
            <person name="Carrero J.C."/>
            <person name="Larralde C."/>
            <person name="Morales-Montor J."/>
            <person name="Limon-Lason J."/>
            <person name="Soberon X."/>
            <person name="Laclette J.P."/>
        </authorList>
    </citation>
    <scope>NUCLEOTIDE SEQUENCE [LARGE SCALE GENOMIC DNA]</scope>
</reference>
<organism evidence="9 10">
    <name type="scientific">Echinococcus multilocularis</name>
    <name type="common">Fox tapeworm</name>
    <dbReference type="NCBI Taxonomy" id="6211"/>
    <lineage>
        <taxon>Eukaryota</taxon>
        <taxon>Metazoa</taxon>
        <taxon>Spiralia</taxon>
        <taxon>Lophotrochozoa</taxon>
        <taxon>Platyhelminthes</taxon>
        <taxon>Cestoda</taxon>
        <taxon>Eucestoda</taxon>
        <taxon>Cyclophyllidea</taxon>
        <taxon>Taeniidae</taxon>
        <taxon>Echinococcus</taxon>
    </lineage>
</organism>
<comment type="function">
    <text evidence="5">Required for proper homologous chromosome pairing and efficient cross-over and intragenic recombination during meiosis.</text>
</comment>
<dbReference type="OMA" id="VCYWAFP"/>
<keyword evidence="4 5" id="KW-0539">Nucleus</keyword>
<evidence type="ECO:0000313" key="9">
    <source>
        <dbReference type="EMBL" id="CDS40903.1"/>
    </source>
</evidence>
<evidence type="ECO:0000256" key="1">
    <source>
        <dbReference type="ARBA" id="ARBA00004123"/>
    </source>
</evidence>
<dbReference type="GO" id="GO:0007131">
    <property type="term" value="P:reciprocal meiotic recombination"/>
    <property type="evidence" value="ECO:0007669"/>
    <property type="project" value="InterPro"/>
</dbReference>
<comment type="subcellular location">
    <subcellularLocation>
        <location evidence="1 5">Nucleus</location>
    </subcellularLocation>
</comment>
<name>A0A068Y8Q9_ECHMU</name>
<keyword evidence="3 6" id="KW-0175">Coiled coil</keyword>
<dbReference type="eggNOG" id="KOG3433">
    <property type="taxonomic scope" value="Eukaryota"/>
</dbReference>
<sequence>MSRRRGLSWDEKRNKVMELFYEKNEFFTLRELERLSHKEKGIPSMTVKDILMSLVSDGLVDSDKIGTSIFFWAFPSKAGQNRRKQIEDLQSEILRLESRFQDMERILVKARLNKEGTAEREEALSTLGSNQLTLEKLKGSLTLLQRYHPSRISELRSQTESAIECANRWTDNVFQVTGWIKNKFGIDDATLAKQFRIPDNFDYIDT</sequence>
<dbReference type="InterPro" id="IPR040661">
    <property type="entry name" value="LZ3wCH"/>
</dbReference>
<dbReference type="OrthoDB" id="273345at2759"/>
<evidence type="ECO:0000256" key="5">
    <source>
        <dbReference type="PIRNR" id="PIRNR026991"/>
    </source>
</evidence>
<dbReference type="InterPro" id="IPR005647">
    <property type="entry name" value="Mnd1"/>
</dbReference>
<reference evidence="9" key="2">
    <citation type="submission" date="2015-11" db="EMBL/GenBank/DDBJ databases">
        <authorList>
            <person name="Zhang Y."/>
            <person name="Guo Z."/>
        </authorList>
    </citation>
    <scope>NUCLEOTIDE SEQUENCE</scope>
</reference>
<accession>A0A068Y8Q9</accession>
<evidence type="ECO:0000313" key="10">
    <source>
        <dbReference type="Proteomes" id="UP000017246"/>
    </source>
</evidence>
<gene>
    <name evidence="9" type="ORF">EmuJ_000850800</name>
</gene>
<evidence type="ECO:0000259" key="8">
    <source>
        <dbReference type="Pfam" id="PF18517"/>
    </source>
</evidence>
<dbReference type="Proteomes" id="UP000017246">
    <property type="component" value="Unassembled WGS sequence"/>
</dbReference>
<evidence type="ECO:0000256" key="2">
    <source>
        <dbReference type="ARBA" id="ARBA00005981"/>
    </source>
</evidence>
<proteinExistence type="inferred from homology"/>
<keyword evidence="10" id="KW-1185">Reference proteome</keyword>
<dbReference type="GO" id="GO:0005634">
    <property type="term" value="C:nucleus"/>
    <property type="evidence" value="ECO:0007669"/>
    <property type="project" value="UniProtKB-SubCell"/>
</dbReference>
<feature type="domain" description="Leucine zipper with capping helix" evidence="8">
    <location>
        <begin position="152"/>
        <end position="204"/>
    </location>
</feature>
<dbReference type="GO" id="GO:0003690">
    <property type="term" value="F:double-stranded DNA binding"/>
    <property type="evidence" value="ECO:0007669"/>
    <property type="project" value="InterPro"/>
</dbReference>
<comment type="similarity">
    <text evidence="2 5">Belongs to the MND1 family.</text>
</comment>
<dbReference type="PIRSF" id="PIRSF026991">
    <property type="entry name" value="Mnd1"/>
    <property type="match status" value="1"/>
</dbReference>
<dbReference type="InterPro" id="IPR040453">
    <property type="entry name" value="Mnd1_HTH"/>
</dbReference>